<feature type="compositionally biased region" description="Acidic residues" evidence="1">
    <location>
        <begin position="215"/>
        <end position="228"/>
    </location>
</feature>
<name>Q23KA4_TETTS</name>
<reference evidence="4" key="1">
    <citation type="journal article" date="2006" name="PLoS Biol.">
        <title>Macronuclear genome sequence of the ciliate Tetrahymena thermophila, a model eukaryote.</title>
        <authorList>
            <person name="Eisen J.A."/>
            <person name="Coyne R.S."/>
            <person name="Wu M."/>
            <person name="Wu D."/>
            <person name="Thiagarajan M."/>
            <person name="Wortman J.R."/>
            <person name="Badger J.H."/>
            <person name="Ren Q."/>
            <person name="Amedeo P."/>
            <person name="Jones K.M."/>
            <person name="Tallon L.J."/>
            <person name="Delcher A.L."/>
            <person name="Salzberg S.L."/>
            <person name="Silva J.C."/>
            <person name="Haas B.J."/>
            <person name="Majoros W.H."/>
            <person name="Farzad M."/>
            <person name="Carlton J.M."/>
            <person name="Smith R.K. Jr."/>
            <person name="Garg J."/>
            <person name="Pearlman R.E."/>
            <person name="Karrer K.M."/>
            <person name="Sun L."/>
            <person name="Manning G."/>
            <person name="Elde N.C."/>
            <person name="Turkewitz A.P."/>
            <person name="Asai D.J."/>
            <person name="Wilkes D.E."/>
            <person name="Wang Y."/>
            <person name="Cai H."/>
            <person name="Collins K."/>
            <person name="Stewart B.A."/>
            <person name="Lee S.R."/>
            <person name="Wilamowska K."/>
            <person name="Weinberg Z."/>
            <person name="Ruzzo W.L."/>
            <person name="Wloga D."/>
            <person name="Gaertig J."/>
            <person name="Frankel J."/>
            <person name="Tsao C.-C."/>
            <person name="Gorovsky M.A."/>
            <person name="Keeling P.J."/>
            <person name="Waller R.F."/>
            <person name="Patron N.J."/>
            <person name="Cherry J.M."/>
            <person name="Stover N.A."/>
            <person name="Krieger C.J."/>
            <person name="del Toro C."/>
            <person name="Ryder H.F."/>
            <person name="Williamson S.C."/>
            <person name="Barbeau R.A."/>
            <person name="Hamilton E.P."/>
            <person name="Orias E."/>
        </authorList>
    </citation>
    <scope>NUCLEOTIDE SEQUENCE [LARGE SCALE GENOMIC DNA]</scope>
    <source>
        <strain evidence="4">SB210</strain>
    </source>
</reference>
<feature type="compositionally biased region" description="Acidic residues" evidence="1">
    <location>
        <begin position="58"/>
        <end position="76"/>
    </location>
</feature>
<dbReference type="EMBL" id="GG662673">
    <property type="protein sequence ID" value="EAR96939.2"/>
    <property type="molecule type" value="Genomic_DNA"/>
</dbReference>
<gene>
    <name evidence="3" type="ORF">TTHERM_00194310</name>
</gene>
<proteinExistence type="predicted"/>
<evidence type="ECO:0008006" key="5">
    <source>
        <dbReference type="Google" id="ProtNLM"/>
    </source>
</evidence>
<evidence type="ECO:0000256" key="2">
    <source>
        <dbReference type="SAM" id="SignalP"/>
    </source>
</evidence>
<dbReference type="GeneID" id="7823156"/>
<feature type="chain" id="PRO_5004201968" description="Transmembrane protein" evidence="2">
    <location>
        <begin position="28"/>
        <end position="527"/>
    </location>
</feature>
<dbReference type="eggNOG" id="ENOG502QSSK">
    <property type="taxonomic scope" value="Eukaryota"/>
</dbReference>
<dbReference type="Proteomes" id="UP000009168">
    <property type="component" value="Unassembled WGS sequence"/>
</dbReference>
<feature type="signal peptide" evidence="2">
    <location>
        <begin position="1"/>
        <end position="27"/>
    </location>
</feature>
<evidence type="ECO:0000313" key="3">
    <source>
        <dbReference type="EMBL" id="EAR96939.2"/>
    </source>
</evidence>
<keyword evidence="4" id="KW-1185">Reference proteome</keyword>
<evidence type="ECO:0000256" key="1">
    <source>
        <dbReference type="SAM" id="MobiDB-lite"/>
    </source>
</evidence>
<organism evidence="3 4">
    <name type="scientific">Tetrahymena thermophila (strain SB210)</name>
    <dbReference type="NCBI Taxonomy" id="312017"/>
    <lineage>
        <taxon>Eukaryota</taxon>
        <taxon>Sar</taxon>
        <taxon>Alveolata</taxon>
        <taxon>Ciliophora</taxon>
        <taxon>Intramacronucleata</taxon>
        <taxon>Oligohymenophorea</taxon>
        <taxon>Hymenostomatida</taxon>
        <taxon>Tetrahymenina</taxon>
        <taxon>Tetrahymenidae</taxon>
        <taxon>Tetrahymena</taxon>
    </lineage>
</organism>
<feature type="compositionally biased region" description="Acidic residues" evidence="1">
    <location>
        <begin position="240"/>
        <end position="251"/>
    </location>
</feature>
<evidence type="ECO:0000313" key="4">
    <source>
        <dbReference type="Proteomes" id="UP000009168"/>
    </source>
</evidence>
<dbReference type="AlphaFoldDB" id="Q23KA4"/>
<feature type="compositionally biased region" description="Basic and acidic residues" evidence="1">
    <location>
        <begin position="229"/>
        <end position="239"/>
    </location>
</feature>
<dbReference type="HOGENOM" id="CLU_562039_0_0_1"/>
<feature type="compositionally biased region" description="Acidic residues" evidence="1">
    <location>
        <begin position="85"/>
        <end position="207"/>
    </location>
</feature>
<accession>Q23KA4</accession>
<sequence length="527" mass="62667">MQKNMKSIKSLLYLLLICILLTRSIHQCRKITKNQSQSAIQMLDEETDEDQSSNSDSDSSEENEQEKDGGDDDGEADQSSKEDSAEKEDEDVKEEEEQEKDENDNDDNQNEEQEDEQEEEEEEENEDDEEDEEEEEKNEDEEEENDDEEEENDDDEEEEENDYDEEEDNDDDEDEESDEEEEDDENENEDKELEQEQKEDDEAENAEQDSKKNSEEEDEKDNDNDNDEKDQTDHDIKDIEENEDDESENQDDILKEKIQNWCNENKNYEEQGKFDDIIIKADFCLKQIDFQVEDQDQNKKQFNNARICINQIQYDDNLIKEDFMRLTFCFQYDYLKLQEYESQEISPVVKTCFEKYQMEYDQMHLAFIEQIQEMCEGSTKYSSIEQCVFSISGLDSAEQQQGISVYNCIKNRSDQHNDIYPTCYQMHYNSFDEVHEQFNELVELNCSDELDEVIQTKIASAELSQKVTKLKQCINDIQTENQLPKDQYLEVADCYQRGLEELQFNFLSKNLKNENKVQQKTKRHFQK</sequence>
<protein>
    <recommendedName>
        <fullName evidence="5">Transmembrane protein</fullName>
    </recommendedName>
</protein>
<keyword evidence="2" id="KW-0732">Signal</keyword>
<feature type="region of interest" description="Disordered" evidence="1">
    <location>
        <begin position="36"/>
        <end position="251"/>
    </location>
</feature>
<dbReference type="KEGG" id="tet:TTHERM_00194310"/>
<dbReference type="InParanoid" id="Q23KA4"/>
<dbReference type="RefSeq" id="XP_001017184.2">
    <property type="nucleotide sequence ID" value="XM_001017184.2"/>
</dbReference>